<proteinExistence type="predicted"/>
<sequence>LSWPSRSKRDCIPVEQVIDEIDVDASDVSLDGPSDESDRDEVYDPGNIDNLESSDSESDHEHLSEVSDKSSGDDDVPLAQILASATKGKPRQNIHGEKKIS</sequence>
<keyword evidence="3" id="KW-1185">Reference proteome</keyword>
<comment type="caution">
    <text evidence="2">The sequence shown here is derived from an EMBL/GenBank/DDBJ whole genome shotgun (WGS) entry which is preliminary data.</text>
</comment>
<accession>A0A6S7KAI1</accession>
<feature type="non-terminal residue" evidence="2">
    <location>
        <position position="1"/>
    </location>
</feature>
<reference evidence="2" key="1">
    <citation type="submission" date="2020-04" db="EMBL/GenBank/DDBJ databases">
        <authorList>
            <person name="Alioto T."/>
            <person name="Alioto T."/>
            <person name="Gomez Garrido J."/>
        </authorList>
    </citation>
    <scope>NUCLEOTIDE SEQUENCE</scope>
    <source>
        <strain evidence="2">A484AB</strain>
    </source>
</reference>
<organism evidence="2 3">
    <name type="scientific">Paramuricea clavata</name>
    <name type="common">Red gorgonian</name>
    <name type="synonym">Violescent sea-whip</name>
    <dbReference type="NCBI Taxonomy" id="317549"/>
    <lineage>
        <taxon>Eukaryota</taxon>
        <taxon>Metazoa</taxon>
        <taxon>Cnidaria</taxon>
        <taxon>Anthozoa</taxon>
        <taxon>Octocorallia</taxon>
        <taxon>Malacalcyonacea</taxon>
        <taxon>Plexauridae</taxon>
        <taxon>Paramuricea</taxon>
    </lineage>
</organism>
<evidence type="ECO:0000313" key="3">
    <source>
        <dbReference type="Proteomes" id="UP001152795"/>
    </source>
</evidence>
<dbReference type="Proteomes" id="UP001152795">
    <property type="component" value="Unassembled WGS sequence"/>
</dbReference>
<feature type="region of interest" description="Disordered" evidence="1">
    <location>
        <begin position="18"/>
        <end position="101"/>
    </location>
</feature>
<gene>
    <name evidence="2" type="ORF">PACLA_8A064768</name>
</gene>
<evidence type="ECO:0000313" key="2">
    <source>
        <dbReference type="EMBL" id="CAB4042375.1"/>
    </source>
</evidence>
<feature type="compositionally biased region" description="Basic and acidic residues" evidence="1">
    <location>
        <begin position="57"/>
        <end position="72"/>
    </location>
</feature>
<feature type="compositionally biased region" description="Acidic residues" evidence="1">
    <location>
        <begin position="33"/>
        <end position="43"/>
    </location>
</feature>
<dbReference type="EMBL" id="CACRXK020029997">
    <property type="protein sequence ID" value="CAB4042375.1"/>
    <property type="molecule type" value="Genomic_DNA"/>
</dbReference>
<dbReference type="AlphaFoldDB" id="A0A6S7KAI1"/>
<name>A0A6S7KAI1_PARCT</name>
<evidence type="ECO:0000256" key="1">
    <source>
        <dbReference type="SAM" id="MobiDB-lite"/>
    </source>
</evidence>
<protein>
    <submittedName>
        <fullName evidence="2">Uncharacterized protein</fullName>
    </submittedName>
</protein>